<dbReference type="GO" id="GO:0015288">
    <property type="term" value="F:porin activity"/>
    <property type="evidence" value="ECO:0007669"/>
    <property type="project" value="TreeGrafter"/>
</dbReference>
<dbReference type="GO" id="GO:0015562">
    <property type="term" value="F:efflux transmembrane transporter activity"/>
    <property type="evidence" value="ECO:0007669"/>
    <property type="project" value="InterPro"/>
</dbReference>
<evidence type="ECO:0000256" key="8">
    <source>
        <dbReference type="SAM" id="SignalP"/>
    </source>
</evidence>
<sequence>MTFTLRHLPFAICVLMSPLAAQTAESPPVITRPGLSLRDALTASLRDNPALRVNETVIEQRSGFLDQTAGAFDWNTFATVAATENRTPLAPVIPGSTPTAHSHGLTYTAGVSRLLRNGVVLRPNAAVSVDDQVSPVSSAAGRSSVNFEILVPLLRGLGRDSTGAVEAAARGDVKVAKLLYQHALSTQAFNTAVSYWSSRAADDAYLVQRDVERSAARLVESTKVLVDSRIFPPAYLLQAEANLREKRTVRINAELESRSARFTLGQQLGLAPEQIAETPAPNDGFPPVTEAGALTSDAMRTPMIRRALVARADYVASQESLVPLNLLARQAQIDLKPRLDLTVSAGYRGLSNDDNATDPLRERMTGGNGLVGLSLDWPFNNSYQRGLLRERRANIAQVEAQTIQLSQLIAGQVLLALEQVRLRADAVRSAQDTVDLSKRALAAQYEQLKTGDGTILDVISLENISSGARIRYINAHASYATALAQLRFTLGLIFKETGIAGASLSLEDLTTQPAL</sequence>
<proteinExistence type="inferred from homology"/>
<evidence type="ECO:0000313" key="9">
    <source>
        <dbReference type="EMBL" id="TSJ79020.1"/>
    </source>
</evidence>
<keyword evidence="10" id="KW-1185">Reference proteome</keyword>
<evidence type="ECO:0000256" key="5">
    <source>
        <dbReference type="ARBA" id="ARBA00022692"/>
    </source>
</evidence>
<dbReference type="Pfam" id="PF02321">
    <property type="entry name" value="OEP"/>
    <property type="match status" value="1"/>
</dbReference>
<dbReference type="OrthoDB" id="118040at2"/>
<evidence type="ECO:0000256" key="7">
    <source>
        <dbReference type="ARBA" id="ARBA00023237"/>
    </source>
</evidence>
<accession>A0A556QQW3</accession>
<evidence type="ECO:0000256" key="3">
    <source>
        <dbReference type="ARBA" id="ARBA00022448"/>
    </source>
</evidence>
<feature type="signal peptide" evidence="8">
    <location>
        <begin position="1"/>
        <end position="23"/>
    </location>
</feature>
<dbReference type="GO" id="GO:0009279">
    <property type="term" value="C:cell outer membrane"/>
    <property type="evidence" value="ECO:0007669"/>
    <property type="project" value="UniProtKB-SubCell"/>
</dbReference>
<keyword evidence="8" id="KW-0732">Signal</keyword>
<comment type="similarity">
    <text evidence="2">Belongs to the outer membrane factor (OMF) (TC 1.B.17) family.</text>
</comment>
<dbReference type="EMBL" id="VMBG01000001">
    <property type="protein sequence ID" value="TSJ79020.1"/>
    <property type="molecule type" value="Genomic_DNA"/>
</dbReference>
<name>A0A556QQW3_9BACT</name>
<comment type="caution">
    <text evidence="9">The sequence shown here is derived from an EMBL/GenBank/DDBJ whole genome shotgun (WGS) entry which is preliminary data.</text>
</comment>
<dbReference type="PANTHER" id="PTHR30026">
    <property type="entry name" value="OUTER MEMBRANE PROTEIN TOLC"/>
    <property type="match status" value="1"/>
</dbReference>
<dbReference type="PANTHER" id="PTHR30026:SF20">
    <property type="entry name" value="OUTER MEMBRANE PROTEIN TOLC"/>
    <property type="match status" value="1"/>
</dbReference>
<keyword evidence="4" id="KW-1134">Transmembrane beta strand</keyword>
<keyword evidence="6" id="KW-0472">Membrane</keyword>
<evidence type="ECO:0000256" key="6">
    <source>
        <dbReference type="ARBA" id="ARBA00023136"/>
    </source>
</evidence>
<evidence type="ECO:0000256" key="2">
    <source>
        <dbReference type="ARBA" id="ARBA00007613"/>
    </source>
</evidence>
<dbReference type="RefSeq" id="WP_144229363.1">
    <property type="nucleotide sequence ID" value="NZ_CBCRVV010000005.1"/>
</dbReference>
<comment type="subcellular location">
    <subcellularLocation>
        <location evidence="1">Cell outer membrane</location>
    </subcellularLocation>
</comment>
<evidence type="ECO:0000313" key="10">
    <source>
        <dbReference type="Proteomes" id="UP000315648"/>
    </source>
</evidence>
<dbReference type="Proteomes" id="UP000315648">
    <property type="component" value="Unassembled WGS sequence"/>
</dbReference>
<evidence type="ECO:0000256" key="1">
    <source>
        <dbReference type="ARBA" id="ARBA00004442"/>
    </source>
</evidence>
<feature type="chain" id="PRO_5021933745" evidence="8">
    <location>
        <begin position="24"/>
        <end position="515"/>
    </location>
</feature>
<dbReference type="InterPro" id="IPR051906">
    <property type="entry name" value="TolC-like"/>
</dbReference>
<gene>
    <name evidence="9" type="ORF">FPL22_06890</name>
</gene>
<dbReference type="AlphaFoldDB" id="A0A556QQW3"/>
<keyword evidence="3" id="KW-0813">Transport</keyword>
<protein>
    <submittedName>
        <fullName evidence="9">TolC family protein</fullName>
    </submittedName>
</protein>
<dbReference type="GO" id="GO:1990281">
    <property type="term" value="C:efflux pump complex"/>
    <property type="evidence" value="ECO:0007669"/>
    <property type="project" value="TreeGrafter"/>
</dbReference>
<dbReference type="InterPro" id="IPR003423">
    <property type="entry name" value="OMP_efflux"/>
</dbReference>
<dbReference type="SUPFAM" id="SSF56954">
    <property type="entry name" value="Outer membrane efflux proteins (OEP)"/>
    <property type="match status" value="1"/>
</dbReference>
<dbReference type="Gene3D" id="1.20.1600.10">
    <property type="entry name" value="Outer membrane efflux proteins (OEP)"/>
    <property type="match status" value="1"/>
</dbReference>
<keyword evidence="5" id="KW-0812">Transmembrane</keyword>
<organism evidence="9 10">
    <name type="scientific">Rariglobus hedericola</name>
    <dbReference type="NCBI Taxonomy" id="2597822"/>
    <lineage>
        <taxon>Bacteria</taxon>
        <taxon>Pseudomonadati</taxon>
        <taxon>Verrucomicrobiota</taxon>
        <taxon>Opitutia</taxon>
        <taxon>Opitutales</taxon>
        <taxon>Opitutaceae</taxon>
        <taxon>Rariglobus</taxon>
    </lineage>
</organism>
<keyword evidence="7" id="KW-0998">Cell outer membrane</keyword>
<reference evidence="9 10" key="1">
    <citation type="submission" date="2019-07" db="EMBL/GenBank/DDBJ databases">
        <title>Description of 53C-WASEF.</title>
        <authorList>
            <person name="Pitt A."/>
            <person name="Hahn M.W."/>
        </authorList>
    </citation>
    <scope>NUCLEOTIDE SEQUENCE [LARGE SCALE GENOMIC DNA]</scope>
    <source>
        <strain evidence="9 10">53C-WASEF</strain>
    </source>
</reference>
<evidence type="ECO:0000256" key="4">
    <source>
        <dbReference type="ARBA" id="ARBA00022452"/>
    </source>
</evidence>